<dbReference type="PANTHER" id="PTHR12191:SF4">
    <property type="entry name" value="ZINC TRANSPORTER ZIP12"/>
    <property type="match status" value="1"/>
</dbReference>
<sequence length="125" mass="14037">MFGICLIFFNSCQETYTLILQLFVGLAVGTLSGDALLHLIPQVQGSCTILGLHDDSHSHDDKHLVEEKDYLWKILGIIAGIYGFFLIERIFSFLSHHNPRSTGMFFKSALGRKSRFLSSSLLFPS</sequence>
<dbReference type="AlphaFoldDB" id="A0A3B4ZZX5"/>
<dbReference type="GO" id="GO:0071578">
    <property type="term" value="P:zinc ion import across plasma membrane"/>
    <property type="evidence" value="ECO:0007669"/>
    <property type="project" value="TreeGrafter"/>
</dbReference>
<proteinExistence type="inferred from homology"/>
<evidence type="ECO:0000256" key="5">
    <source>
        <dbReference type="ARBA" id="ARBA00023136"/>
    </source>
</evidence>
<dbReference type="STRING" id="144197.ENSSPAP00000014523"/>
<dbReference type="InterPro" id="IPR050799">
    <property type="entry name" value="ZIP_Transporter"/>
</dbReference>
<evidence type="ECO:0000256" key="2">
    <source>
        <dbReference type="ARBA" id="ARBA00006939"/>
    </source>
</evidence>
<dbReference type="GO" id="GO:0140410">
    <property type="term" value="F:monoatomic cation:bicarbonate symporter activity"/>
    <property type="evidence" value="ECO:0007669"/>
    <property type="project" value="TreeGrafter"/>
</dbReference>
<evidence type="ECO:0000313" key="7">
    <source>
        <dbReference type="Ensembl" id="ENSSPAP00000014523.1"/>
    </source>
</evidence>
<dbReference type="Ensembl" id="ENSSPAT00000014766.1">
    <property type="protein sequence ID" value="ENSSPAP00000014523.1"/>
    <property type="gene ID" value="ENSSPAG00000010983.1"/>
</dbReference>
<dbReference type="GO" id="GO:0005886">
    <property type="term" value="C:plasma membrane"/>
    <property type="evidence" value="ECO:0007669"/>
    <property type="project" value="TreeGrafter"/>
</dbReference>
<dbReference type="Pfam" id="PF02535">
    <property type="entry name" value="Zip"/>
    <property type="match status" value="1"/>
</dbReference>
<keyword evidence="5 6" id="KW-0472">Membrane</keyword>
<keyword evidence="4 6" id="KW-1133">Transmembrane helix</keyword>
<evidence type="ECO:0000256" key="3">
    <source>
        <dbReference type="ARBA" id="ARBA00022692"/>
    </source>
</evidence>
<organism evidence="7">
    <name type="scientific">Stegastes partitus</name>
    <name type="common">bicolor damselfish</name>
    <dbReference type="NCBI Taxonomy" id="144197"/>
    <lineage>
        <taxon>Eukaryota</taxon>
        <taxon>Metazoa</taxon>
        <taxon>Chordata</taxon>
        <taxon>Craniata</taxon>
        <taxon>Vertebrata</taxon>
        <taxon>Euteleostomi</taxon>
        <taxon>Actinopterygii</taxon>
        <taxon>Neopterygii</taxon>
        <taxon>Teleostei</taxon>
        <taxon>Neoteleostei</taxon>
        <taxon>Acanthomorphata</taxon>
        <taxon>Ovalentaria</taxon>
        <taxon>Pomacentridae</taxon>
        <taxon>Stegastes</taxon>
    </lineage>
</organism>
<dbReference type="GeneTree" id="ENSGT00940000157914"/>
<name>A0A3B4ZZX5_9TELE</name>
<dbReference type="GO" id="GO:0005385">
    <property type="term" value="F:zinc ion transmembrane transporter activity"/>
    <property type="evidence" value="ECO:0007669"/>
    <property type="project" value="TreeGrafter"/>
</dbReference>
<evidence type="ECO:0000256" key="6">
    <source>
        <dbReference type="SAM" id="Phobius"/>
    </source>
</evidence>
<comment type="subcellular location">
    <subcellularLocation>
        <location evidence="1">Membrane</location>
        <topology evidence="1">Multi-pass membrane protein</topology>
    </subcellularLocation>
</comment>
<evidence type="ECO:0000256" key="1">
    <source>
        <dbReference type="ARBA" id="ARBA00004141"/>
    </source>
</evidence>
<dbReference type="PANTHER" id="PTHR12191">
    <property type="entry name" value="SOLUTE CARRIER FAMILY 39"/>
    <property type="match status" value="1"/>
</dbReference>
<reference evidence="7" key="1">
    <citation type="submission" date="2023-09" db="UniProtKB">
        <authorList>
            <consortium name="Ensembl"/>
        </authorList>
    </citation>
    <scope>IDENTIFICATION</scope>
</reference>
<dbReference type="InterPro" id="IPR003689">
    <property type="entry name" value="ZIP"/>
</dbReference>
<protein>
    <submittedName>
        <fullName evidence="7">Uncharacterized protein</fullName>
    </submittedName>
</protein>
<dbReference type="GO" id="GO:0030003">
    <property type="term" value="P:intracellular monoatomic cation homeostasis"/>
    <property type="evidence" value="ECO:0007669"/>
    <property type="project" value="TreeGrafter"/>
</dbReference>
<evidence type="ECO:0000256" key="4">
    <source>
        <dbReference type="ARBA" id="ARBA00022989"/>
    </source>
</evidence>
<feature type="transmembrane region" description="Helical" evidence="6">
    <location>
        <begin position="70"/>
        <end position="91"/>
    </location>
</feature>
<accession>A0A3B4ZZX5</accession>
<keyword evidence="3 6" id="KW-0812">Transmembrane</keyword>
<comment type="similarity">
    <text evidence="2">Belongs to the ZIP transporter (TC 2.A.5) family.</text>
</comment>